<dbReference type="PATRIC" id="fig|445709.3.peg.4105"/>
<keyword evidence="2" id="KW-1185">Reference proteome</keyword>
<dbReference type="RefSeq" id="WP_047215991.1">
    <property type="nucleotide sequence ID" value="NZ_CP011568.3"/>
</dbReference>
<dbReference type="InterPro" id="IPR021969">
    <property type="entry name" value="DUF3579"/>
</dbReference>
<gene>
    <name evidence="1" type="ORF">ABW99_19555</name>
</gene>
<evidence type="ECO:0000313" key="2">
    <source>
        <dbReference type="Proteomes" id="UP000036700"/>
    </source>
</evidence>
<dbReference type="Gene3D" id="3.30.70.2340">
    <property type="entry name" value="Uncharacterised protein PF12112 family, DUF3579"/>
    <property type="match status" value="1"/>
</dbReference>
<dbReference type="STRING" id="445709.ABW99_19555"/>
<dbReference type="EMBL" id="CP011568">
    <property type="protein sequence ID" value="AKJ70078.1"/>
    <property type="molecule type" value="Genomic_DNA"/>
</dbReference>
<dbReference type="AlphaFoldDB" id="A0A0G3ESP3"/>
<dbReference type="OrthoDB" id="9814727at2"/>
<dbReference type="KEGG" id="ptx:ABW99_19555"/>
<accession>A0A0G3ESP3</accession>
<dbReference type="Proteomes" id="UP000036700">
    <property type="component" value="Chromosome"/>
</dbReference>
<proteinExistence type="predicted"/>
<organism evidence="1 2">
    <name type="scientific">Pandoraea thiooxydans</name>
    <dbReference type="NCBI Taxonomy" id="445709"/>
    <lineage>
        <taxon>Bacteria</taxon>
        <taxon>Pseudomonadati</taxon>
        <taxon>Pseudomonadota</taxon>
        <taxon>Betaproteobacteria</taxon>
        <taxon>Burkholderiales</taxon>
        <taxon>Burkholderiaceae</taxon>
        <taxon>Pandoraea</taxon>
    </lineage>
</organism>
<evidence type="ECO:0008006" key="3">
    <source>
        <dbReference type="Google" id="ProtNLM"/>
    </source>
</evidence>
<name>A0A0G3ESP3_9BURK</name>
<sequence length="111" mass="12314">MADQVPAREYFIQGITRDGKKFRPSDWAERLCGVMSCFGRGGSGPNTRLQYSPYVRPVMVGDLKCVVIDERLRDIEPMAFDFVLNFARDNGLQMTEACSIPDAPGDLPPAA</sequence>
<protein>
    <recommendedName>
        <fullName evidence="3">PhnO</fullName>
    </recommendedName>
</protein>
<dbReference type="Pfam" id="PF12112">
    <property type="entry name" value="DUF3579"/>
    <property type="match status" value="1"/>
</dbReference>
<evidence type="ECO:0000313" key="1">
    <source>
        <dbReference type="EMBL" id="AKJ70078.1"/>
    </source>
</evidence>
<reference evidence="2" key="1">
    <citation type="submission" date="2015-06" db="EMBL/GenBank/DDBJ databases">
        <authorList>
            <person name="Lim Y.L."/>
            <person name="Ee R."/>
            <person name="Yong D."/>
            <person name="How K.Y."/>
            <person name="Yin W.F."/>
            <person name="Chan K.G."/>
        </authorList>
    </citation>
    <scope>NUCLEOTIDE SEQUENCE [LARGE SCALE GENOMIC DNA]</scope>
    <source>
        <strain evidence="2">DSM 25325</strain>
    </source>
</reference>